<dbReference type="PANTHER" id="PTHR11360">
    <property type="entry name" value="MONOCARBOXYLATE TRANSPORTER"/>
    <property type="match status" value="1"/>
</dbReference>
<dbReference type="SUPFAM" id="SSF103473">
    <property type="entry name" value="MFS general substrate transporter"/>
    <property type="match status" value="1"/>
</dbReference>
<dbReference type="InterPro" id="IPR050327">
    <property type="entry name" value="Proton-linked_MCT"/>
</dbReference>
<dbReference type="EMBL" id="CATNWA010021333">
    <property type="protein sequence ID" value="CAI9622290.1"/>
    <property type="molecule type" value="Genomic_DNA"/>
</dbReference>
<evidence type="ECO:0000256" key="2">
    <source>
        <dbReference type="SAM" id="Phobius"/>
    </source>
</evidence>
<accession>A0ABN9HPU9</accession>
<evidence type="ECO:0000313" key="4">
    <source>
        <dbReference type="Proteomes" id="UP001162483"/>
    </source>
</evidence>
<keyword evidence="2" id="KW-1133">Transmembrane helix</keyword>
<proteinExistence type="predicted"/>
<reference evidence="3" key="1">
    <citation type="submission" date="2023-05" db="EMBL/GenBank/DDBJ databases">
        <authorList>
            <person name="Stuckert A."/>
        </authorList>
    </citation>
    <scope>NUCLEOTIDE SEQUENCE</scope>
</reference>
<keyword evidence="4" id="KW-1185">Reference proteome</keyword>
<comment type="caution">
    <text evidence="3">The sequence shown here is derived from an EMBL/GenBank/DDBJ whole genome shotgun (WGS) entry which is preliminary data.</text>
</comment>
<name>A0ABN9HPU9_9NEOB</name>
<evidence type="ECO:0000256" key="1">
    <source>
        <dbReference type="ARBA" id="ARBA00004141"/>
    </source>
</evidence>
<comment type="subcellular location">
    <subcellularLocation>
        <location evidence="1">Membrane</location>
        <topology evidence="1">Multi-pass membrane protein</topology>
    </subcellularLocation>
</comment>
<keyword evidence="2" id="KW-0812">Transmembrane</keyword>
<protein>
    <submittedName>
        <fullName evidence="3">Uncharacterized protein</fullName>
    </submittedName>
</protein>
<dbReference type="InterPro" id="IPR036259">
    <property type="entry name" value="MFS_trans_sf"/>
</dbReference>
<evidence type="ECO:0000313" key="3">
    <source>
        <dbReference type="EMBL" id="CAI9622290.1"/>
    </source>
</evidence>
<feature type="transmembrane region" description="Helical" evidence="2">
    <location>
        <begin position="56"/>
        <end position="77"/>
    </location>
</feature>
<sequence length="95" mass="9951">MYQKPPDGGWGWIIVAASFFIQFLCYGSPLAVGVLYVEWLDVFDEGKGKTAWVGSLAAGVGLLASPLCSACVSSFGARPVAIFSGFLISGGIDIE</sequence>
<gene>
    <name evidence="3" type="ORF">SPARVUS_LOCUS16268222</name>
</gene>
<feature type="transmembrane region" description="Helical" evidence="2">
    <location>
        <begin position="12"/>
        <end position="36"/>
    </location>
</feature>
<dbReference type="Proteomes" id="UP001162483">
    <property type="component" value="Unassembled WGS sequence"/>
</dbReference>
<dbReference type="PANTHER" id="PTHR11360:SF158">
    <property type="entry name" value="MONOCARBOXYLATE TRANSPORTER 9"/>
    <property type="match status" value="1"/>
</dbReference>
<keyword evidence="2" id="KW-0472">Membrane</keyword>
<organism evidence="3 4">
    <name type="scientific">Staurois parvus</name>
    <dbReference type="NCBI Taxonomy" id="386267"/>
    <lineage>
        <taxon>Eukaryota</taxon>
        <taxon>Metazoa</taxon>
        <taxon>Chordata</taxon>
        <taxon>Craniata</taxon>
        <taxon>Vertebrata</taxon>
        <taxon>Euteleostomi</taxon>
        <taxon>Amphibia</taxon>
        <taxon>Batrachia</taxon>
        <taxon>Anura</taxon>
        <taxon>Neobatrachia</taxon>
        <taxon>Ranoidea</taxon>
        <taxon>Ranidae</taxon>
        <taxon>Staurois</taxon>
    </lineage>
</organism>